<reference evidence="2" key="1">
    <citation type="journal article" date="2019" name="Int. J. Syst. Evol. Microbiol.">
        <title>The Global Catalogue of Microorganisms (GCM) 10K type strain sequencing project: providing services to taxonomists for standard genome sequencing and annotation.</title>
        <authorList>
            <consortium name="The Broad Institute Genomics Platform"/>
            <consortium name="The Broad Institute Genome Sequencing Center for Infectious Disease"/>
            <person name="Wu L."/>
            <person name="Ma J."/>
        </authorList>
    </citation>
    <scope>NUCLEOTIDE SEQUENCE [LARGE SCALE GENOMIC DNA]</scope>
    <source>
        <strain evidence="2">KCTC 33575</strain>
    </source>
</reference>
<dbReference type="RefSeq" id="WP_377770488.1">
    <property type="nucleotide sequence ID" value="NZ_JBHUOQ010000001.1"/>
</dbReference>
<protein>
    <submittedName>
        <fullName evidence="1">Type II toxin-antitoxin system RelB family antitoxin</fullName>
    </submittedName>
</protein>
<dbReference type="EMBL" id="JBHUOQ010000001">
    <property type="protein sequence ID" value="MFD2828939.1"/>
    <property type="molecule type" value="Genomic_DNA"/>
</dbReference>
<dbReference type="Pfam" id="PF19807">
    <property type="entry name" value="DUF6290"/>
    <property type="match status" value="1"/>
</dbReference>
<evidence type="ECO:0000313" key="1">
    <source>
        <dbReference type="EMBL" id="MFD2828939.1"/>
    </source>
</evidence>
<dbReference type="NCBIfam" id="NF046040">
    <property type="entry name" value="RelB_antitoxin"/>
    <property type="match status" value="1"/>
</dbReference>
<accession>A0ABW5WU10</accession>
<organism evidence="1 2">
    <name type="scientific">Corticicoccus populi</name>
    <dbReference type="NCBI Taxonomy" id="1812821"/>
    <lineage>
        <taxon>Bacteria</taxon>
        <taxon>Bacillati</taxon>
        <taxon>Bacillota</taxon>
        <taxon>Bacilli</taxon>
        <taxon>Bacillales</taxon>
        <taxon>Staphylococcaceae</taxon>
        <taxon>Corticicoccus</taxon>
    </lineage>
</organism>
<comment type="caution">
    <text evidence="1">The sequence shown here is derived from an EMBL/GenBank/DDBJ whole genome shotgun (WGS) entry which is preliminary data.</text>
</comment>
<name>A0ABW5WU10_9STAP</name>
<gene>
    <name evidence="1" type="primary">relB</name>
    <name evidence="1" type="ORF">ACFSX4_00575</name>
</gene>
<dbReference type="InterPro" id="IPR046257">
    <property type="entry name" value="DUF6290"/>
</dbReference>
<dbReference type="Proteomes" id="UP001597519">
    <property type="component" value="Unassembled WGS sequence"/>
</dbReference>
<sequence length="76" mass="9058">MSFTISLSKNEEKLIREYAKDKSISVTRLFRDSVLEKIEDDIDLKIYDYEMEAHKINDTSISYDEMMKEINNERTS</sequence>
<keyword evidence="2" id="KW-1185">Reference proteome</keyword>
<evidence type="ECO:0000313" key="2">
    <source>
        <dbReference type="Proteomes" id="UP001597519"/>
    </source>
</evidence>
<proteinExistence type="predicted"/>